<dbReference type="SUPFAM" id="SSF89550">
    <property type="entry name" value="PHP domain-like"/>
    <property type="match status" value="1"/>
</dbReference>
<accession>A0ABQ4K849</accession>
<evidence type="ECO:0000259" key="1">
    <source>
        <dbReference type="SMART" id="SM00481"/>
    </source>
</evidence>
<dbReference type="InterPro" id="IPR004013">
    <property type="entry name" value="PHP_dom"/>
</dbReference>
<comment type="caution">
    <text evidence="2">The sequence shown here is derived from an EMBL/GenBank/DDBJ whole genome shotgun (WGS) entry which is preliminary data.</text>
</comment>
<dbReference type="PANTHER" id="PTHR42924">
    <property type="entry name" value="EXONUCLEASE"/>
    <property type="match status" value="1"/>
</dbReference>
<keyword evidence="3" id="KW-1185">Reference proteome</keyword>
<dbReference type="Gene3D" id="3.20.20.140">
    <property type="entry name" value="Metal-dependent hydrolases"/>
    <property type="match status" value="1"/>
</dbReference>
<dbReference type="RefSeq" id="WP_212963486.1">
    <property type="nucleotide sequence ID" value="NZ_BOQT01000011.1"/>
</dbReference>
<proteinExistence type="predicted"/>
<name>A0ABQ4K849_9BACI</name>
<evidence type="ECO:0000313" key="3">
    <source>
        <dbReference type="Proteomes" id="UP000680279"/>
    </source>
</evidence>
<dbReference type="SMART" id="SM00481">
    <property type="entry name" value="POLIIIAc"/>
    <property type="match status" value="1"/>
</dbReference>
<evidence type="ECO:0000313" key="2">
    <source>
        <dbReference type="EMBL" id="GIN21908.1"/>
    </source>
</evidence>
<dbReference type="EMBL" id="BOQT01000011">
    <property type="protein sequence ID" value="GIN21908.1"/>
    <property type="molecule type" value="Genomic_DNA"/>
</dbReference>
<gene>
    <name evidence="2" type="ORF">J1TS3_30420</name>
</gene>
<dbReference type="Proteomes" id="UP000680279">
    <property type="component" value="Unassembled WGS sequence"/>
</dbReference>
<dbReference type="InterPro" id="IPR016195">
    <property type="entry name" value="Pol/histidinol_Pase-like"/>
</dbReference>
<dbReference type="Pfam" id="PF02811">
    <property type="entry name" value="PHP"/>
    <property type="match status" value="1"/>
</dbReference>
<organism evidence="2 3">
    <name type="scientific">Siminovitchia fordii</name>
    <dbReference type="NCBI Taxonomy" id="254759"/>
    <lineage>
        <taxon>Bacteria</taxon>
        <taxon>Bacillati</taxon>
        <taxon>Bacillota</taxon>
        <taxon>Bacilli</taxon>
        <taxon>Bacillales</taxon>
        <taxon>Bacillaceae</taxon>
        <taxon>Siminovitchia</taxon>
    </lineage>
</organism>
<dbReference type="InterPro" id="IPR003141">
    <property type="entry name" value="Pol/His_phosphatase_N"/>
</dbReference>
<dbReference type="Gene3D" id="1.10.150.650">
    <property type="match status" value="1"/>
</dbReference>
<feature type="domain" description="Polymerase/histidinol phosphatase N-terminal" evidence="1">
    <location>
        <begin position="3"/>
        <end position="68"/>
    </location>
</feature>
<sequence length="276" mass="31102">MKADLHVHSNYSDGSNTVEEIMELAEQKGITHISLVDHDTVQGIEHAQEAGASRGITVIPAVEISAYDFKRNRKVHILGYAFNKEAEHIQRLCTPLLQRRHENSLWQVEQLQRNGFQVELDEVKKQAAQGGTIYKQHIMACLTDAHFSTQEYKHMYKSLFRGDGICARDIKYVDANDAVKAIKRDGGYAVLAHPGQLDSFDMIPELVQSGLDGIERNHYDHIVQDIVKVESYAAEYRLFMTGGSDYHGDFGTPIEIGDFDSPVKSIQLLFSNIKVL</sequence>
<dbReference type="CDD" id="cd07438">
    <property type="entry name" value="PHP_HisPPase_AMP"/>
    <property type="match status" value="1"/>
</dbReference>
<protein>
    <submittedName>
        <fullName evidence="2">Phosphatase</fullName>
    </submittedName>
</protein>
<dbReference type="InterPro" id="IPR052018">
    <property type="entry name" value="PHP_domain"/>
</dbReference>
<reference evidence="2 3" key="1">
    <citation type="submission" date="2021-03" db="EMBL/GenBank/DDBJ databases">
        <title>Antimicrobial resistance genes in bacteria isolated from Japanese honey, and their potential for conferring macrolide and lincosamide resistance in the American foulbrood pathogen Paenibacillus larvae.</title>
        <authorList>
            <person name="Okamoto M."/>
            <person name="Kumagai M."/>
            <person name="Kanamori H."/>
            <person name="Takamatsu D."/>
        </authorList>
    </citation>
    <scope>NUCLEOTIDE SEQUENCE [LARGE SCALE GENOMIC DNA]</scope>
    <source>
        <strain evidence="2 3">J1TS3</strain>
    </source>
</reference>
<dbReference type="PANTHER" id="PTHR42924:SF3">
    <property type="entry name" value="POLYMERASE_HISTIDINOL PHOSPHATASE N-TERMINAL DOMAIN-CONTAINING PROTEIN"/>
    <property type="match status" value="1"/>
</dbReference>